<protein>
    <submittedName>
        <fullName evidence="1">Uncharacterized protein</fullName>
    </submittedName>
</protein>
<evidence type="ECO:0000313" key="2">
    <source>
        <dbReference type="Proteomes" id="UP001165960"/>
    </source>
</evidence>
<keyword evidence="2" id="KW-1185">Reference proteome</keyword>
<organism evidence="1 2">
    <name type="scientific">Entomophthora muscae</name>
    <dbReference type="NCBI Taxonomy" id="34485"/>
    <lineage>
        <taxon>Eukaryota</taxon>
        <taxon>Fungi</taxon>
        <taxon>Fungi incertae sedis</taxon>
        <taxon>Zoopagomycota</taxon>
        <taxon>Entomophthoromycotina</taxon>
        <taxon>Entomophthoromycetes</taxon>
        <taxon>Entomophthorales</taxon>
        <taxon>Entomophthoraceae</taxon>
        <taxon>Entomophthora</taxon>
    </lineage>
</organism>
<dbReference type="Proteomes" id="UP001165960">
    <property type="component" value="Unassembled WGS sequence"/>
</dbReference>
<evidence type="ECO:0000313" key="1">
    <source>
        <dbReference type="EMBL" id="KAJ9086778.1"/>
    </source>
</evidence>
<proteinExistence type="predicted"/>
<reference evidence="1" key="1">
    <citation type="submission" date="2022-04" db="EMBL/GenBank/DDBJ databases">
        <title>Genome of the entomopathogenic fungus Entomophthora muscae.</title>
        <authorList>
            <person name="Elya C."/>
            <person name="Lovett B.R."/>
            <person name="Lee E."/>
            <person name="Macias A.M."/>
            <person name="Hajek A.E."/>
            <person name="De Bivort B.L."/>
            <person name="Kasson M.T."/>
            <person name="De Fine Licht H.H."/>
            <person name="Stajich J.E."/>
        </authorList>
    </citation>
    <scope>NUCLEOTIDE SEQUENCE</scope>
    <source>
        <strain evidence="1">Berkeley</strain>
    </source>
</reference>
<sequence>MIPIEQVKKEPEPPETLAVLSTLSDNLPESSTPSLTQCPAIPTALNDSHPLHSQILLSQPLAASYPRLIKLAAGNGSTTPQVYQENEGVLLHQGYWWVPEGPLRLEVIQSHHDLLAAGHPGKTKTIELICCSYSWKGITADVA</sequence>
<name>A0ACC2UIU7_9FUNG</name>
<accession>A0ACC2UIU7</accession>
<gene>
    <name evidence="1" type="ORF">DSO57_1000403</name>
</gene>
<comment type="caution">
    <text evidence="1">The sequence shown here is derived from an EMBL/GenBank/DDBJ whole genome shotgun (WGS) entry which is preliminary data.</text>
</comment>
<dbReference type="EMBL" id="QTSX02000711">
    <property type="protein sequence ID" value="KAJ9086778.1"/>
    <property type="molecule type" value="Genomic_DNA"/>
</dbReference>